<dbReference type="Proteomes" id="UP000014197">
    <property type="component" value="Unassembled WGS sequence"/>
</dbReference>
<reference evidence="2 4" key="1">
    <citation type="submission" date="2013-02" db="EMBL/GenBank/DDBJ databases">
        <title>The Genome Sequence of Enterococcus haemoperoxidus BAA-382.</title>
        <authorList>
            <consortium name="The Broad Institute Genome Sequencing Platform"/>
            <consortium name="The Broad Institute Genome Sequencing Center for Infectious Disease"/>
            <person name="Earl A.M."/>
            <person name="Gilmore M.S."/>
            <person name="Lebreton F."/>
            <person name="Walker B."/>
            <person name="Young S.K."/>
            <person name="Zeng Q."/>
            <person name="Gargeya S."/>
            <person name="Fitzgerald M."/>
            <person name="Haas B."/>
            <person name="Abouelleil A."/>
            <person name="Alvarado L."/>
            <person name="Arachchi H.M."/>
            <person name="Berlin A.M."/>
            <person name="Chapman S.B."/>
            <person name="Dewar J."/>
            <person name="Goldberg J."/>
            <person name="Griggs A."/>
            <person name="Gujja S."/>
            <person name="Hansen M."/>
            <person name="Howarth C."/>
            <person name="Imamovic A."/>
            <person name="Larimer J."/>
            <person name="McCowan C."/>
            <person name="Murphy C."/>
            <person name="Neiman D."/>
            <person name="Pearson M."/>
            <person name="Priest M."/>
            <person name="Roberts A."/>
            <person name="Saif S."/>
            <person name="Shea T."/>
            <person name="Sisk P."/>
            <person name="Sykes S."/>
            <person name="Wortman J."/>
            <person name="Nusbaum C."/>
            <person name="Birren B."/>
        </authorList>
    </citation>
    <scope>NUCLEOTIDE SEQUENCE [LARGE SCALE GENOMIC DNA]</scope>
    <source>
        <strain evidence="2 4">ATCC BAA-382</strain>
    </source>
</reference>
<evidence type="ECO:0000313" key="3">
    <source>
        <dbReference type="EMBL" id="EOT59893.1"/>
    </source>
</evidence>
<comment type="caution">
    <text evidence="2">The sequence shown here is derived from an EMBL/GenBank/DDBJ whole genome shotgun (WGS) entry which is preliminary data.</text>
</comment>
<evidence type="ECO:0000313" key="5">
    <source>
        <dbReference type="Proteomes" id="UP000014197"/>
    </source>
</evidence>
<keyword evidence="5" id="KW-1185">Reference proteome</keyword>
<dbReference type="OrthoDB" id="2183210at2"/>
<feature type="transmembrane region" description="Helical" evidence="1">
    <location>
        <begin position="12"/>
        <end position="32"/>
    </location>
</feature>
<sequence>MEEERFTKRVPLRGLVHLSSLSYLAVLLFMVINQRGFIENIIRKSFRITVSNVLTFFSSEDWQTAFSVKLNQVVTNLTILVIIQSIIVFVGLALIGYFLWQLRKNDQWHLSEKLVVVGYLFLVIALLTLLTKMAMETYQTYTVIEGRIHRLSLEELNRFHQKLSDIFQHSTFTLDQMIPSVISLVEQLKALIQTTRNIAEIPDLVQQTWEQLLVLKNWLVGLSSTAIVIILGGHMIEGLRLLKNSQWAESKLQRTKKNRQIEVNERLVEVLEQQQQLIELLSKGQSKE</sequence>
<dbReference type="RefSeq" id="WP_010761764.1">
    <property type="nucleotide sequence ID" value="NZ_KB946316.1"/>
</dbReference>
<dbReference type="EMBL" id="ASVY01000003">
    <property type="protein sequence ID" value="EOT59893.1"/>
    <property type="molecule type" value="Genomic_DNA"/>
</dbReference>
<feature type="transmembrane region" description="Helical" evidence="1">
    <location>
        <begin position="114"/>
        <end position="135"/>
    </location>
</feature>
<evidence type="ECO:0000313" key="4">
    <source>
        <dbReference type="Proteomes" id="UP000013858"/>
    </source>
</evidence>
<gene>
    <name evidence="3" type="ORF">I583_02528</name>
    <name evidence="2" type="ORF">UAW_01562</name>
</gene>
<evidence type="ECO:0000313" key="2">
    <source>
        <dbReference type="EMBL" id="EOH97080.1"/>
    </source>
</evidence>
<organism evidence="2 4">
    <name type="scientific">Enterococcus haemoperoxidus ATCC BAA-382</name>
    <dbReference type="NCBI Taxonomy" id="1158608"/>
    <lineage>
        <taxon>Bacteria</taxon>
        <taxon>Bacillati</taxon>
        <taxon>Bacillota</taxon>
        <taxon>Bacilli</taxon>
        <taxon>Lactobacillales</taxon>
        <taxon>Enterococcaceae</taxon>
        <taxon>Enterococcus</taxon>
    </lineage>
</organism>
<feature type="transmembrane region" description="Helical" evidence="1">
    <location>
        <begin position="218"/>
        <end position="236"/>
    </location>
</feature>
<name>R2SPE7_9ENTE</name>
<dbReference type="EMBL" id="AJAR01000014">
    <property type="protein sequence ID" value="EOH97080.1"/>
    <property type="molecule type" value="Genomic_DNA"/>
</dbReference>
<reference evidence="3 5" key="2">
    <citation type="submission" date="2013-03" db="EMBL/GenBank/DDBJ databases">
        <title>The Genome Sequence of Enterococcus haemoperoxidus BAA-382 (PacBio/Illumina hybrid assembly).</title>
        <authorList>
            <consortium name="The Broad Institute Genomics Platform"/>
            <consortium name="The Broad Institute Genome Sequencing Center for Infectious Disease"/>
            <person name="Earl A."/>
            <person name="Russ C."/>
            <person name="Gilmore M."/>
            <person name="Surin D."/>
            <person name="Walker B."/>
            <person name="Young S."/>
            <person name="Zeng Q."/>
            <person name="Gargeya S."/>
            <person name="Fitzgerald M."/>
            <person name="Haas B."/>
            <person name="Abouelleil A."/>
            <person name="Allen A.W."/>
            <person name="Alvarado L."/>
            <person name="Arachchi H.M."/>
            <person name="Berlin A.M."/>
            <person name="Chapman S.B."/>
            <person name="Gainer-Dewar J."/>
            <person name="Goldberg J."/>
            <person name="Griggs A."/>
            <person name="Gujja S."/>
            <person name="Hansen M."/>
            <person name="Howarth C."/>
            <person name="Imamovic A."/>
            <person name="Ireland A."/>
            <person name="Larimer J."/>
            <person name="McCowan C."/>
            <person name="Murphy C."/>
            <person name="Pearson M."/>
            <person name="Poon T.W."/>
            <person name="Priest M."/>
            <person name="Roberts A."/>
            <person name="Saif S."/>
            <person name="Shea T."/>
            <person name="Sisk P."/>
            <person name="Sykes S."/>
            <person name="Wortman J."/>
            <person name="Nusbaum C."/>
            <person name="Birren B."/>
        </authorList>
    </citation>
    <scope>NUCLEOTIDE SEQUENCE [LARGE SCALE GENOMIC DNA]</scope>
    <source>
        <strain evidence="3 5">ATCC BAA-382</strain>
    </source>
</reference>
<keyword evidence="1" id="KW-0472">Membrane</keyword>
<protein>
    <submittedName>
        <fullName evidence="2">Uncharacterized protein</fullName>
    </submittedName>
</protein>
<dbReference type="Proteomes" id="UP000013858">
    <property type="component" value="Unassembled WGS sequence"/>
</dbReference>
<dbReference type="eggNOG" id="ENOG50306UT">
    <property type="taxonomic scope" value="Bacteria"/>
</dbReference>
<dbReference type="PATRIC" id="fig|1158608.3.peg.1537"/>
<proteinExistence type="predicted"/>
<evidence type="ECO:0000256" key="1">
    <source>
        <dbReference type="SAM" id="Phobius"/>
    </source>
</evidence>
<feature type="transmembrane region" description="Helical" evidence="1">
    <location>
        <begin position="77"/>
        <end position="102"/>
    </location>
</feature>
<accession>R2SPE7</accession>
<dbReference type="AlphaFoldDB" id="R2SPE7"/>
<keyword evidence="1" id="KW-1133">Transmembrane helix</keyword>
<keyword evidence="1" id="KW-0812">Transmembrane</keyword>